<dbReference type="Proteomes" id="UP000198806">
    <property type="component" value="Unassembled WGS sequence"/>
</dbReference>
<protein>
    <submittedName>
        <fullName evidence="2">Sporulation integral membrane protein YlbJ</fullName>
    </submittedName>
</protein>
<accession>A0A1I5H979</accession>
<sequence>MRRLSHTQYMKKNKGSKRLSKVGIVLFLVLILIFPSDAYIGAKKGLLLWFNTVLPTLLPFIIMSNLIIRLQITKPLSKLLYPFFHFIFKVSKGGCYPILIGFLSGIPVGAKSVGDLYSNGSIDEEEAQYLLSFCNNSSPMFIMGYIAISQLKMKELRGPLLFIIYISGIIAAFLYFRILGLHKRKIVNATEFGNSLIDNTESRFSFAVLDSAIMDGFEVITKVGGYIILFSIPAQIITTLGSPNNPAKLLSIGLIEITTGINQISMSSLDLTIKIVLITIITSLGGLSGLAQTKSVISNTRLSFGTYFKVKLIHAVIAFLMASFYVRMFL</sequence>
<evidence type="ECO:0000313" key="2">
    <source>
        <dbReference type="EMBL" id="SFO44824.1"/>
    </source>
</evidence>
<name>A0A1I5H979_9FIRM</name>
<evidence type="ECO:0000313" key="3">
    <source>
        <dbReference type="Proteomes" id="UP000198806"/>
    </source>
</evidence>
<evidence type="ECO:0000256" key="1">
    <source>
        <dbReference type="SAM" id="Phobius"/>
    </source>
</evidence>
<dbReference type="STRING" id="1527.SAMN04489757_12719"/>
<feature type="transmembrane region" description="Helical" evidence="1">
    <location>
        <begin position="160"/>
        <end position="178"/>
    </location>
</feature>
<dbReference type="AlphaFoldDB" id="A0A1I5H979"/>
<keyword evidence="1" id="KW-1133">Transmembrane helix</keyword>
<feature type="transmembrane region" description="Helical" evidence="1">
    <location>
        <begin position="48"/>
        <end position="68"/>
    </location>
</feature>
<organism evidence="2 3">
    <name type="scientific">Anaerocolumna aminovalerica</name>
    <dbReference type="NCBI Taxonomy" id="1527"/>
    <lineage>
        <taxon>Bacteria</taxon>
        <taxon>Bacillati</taxon>
        <taxon>Bacillota</taxon>
        <taxon>Clostridia</taxon>
        <taxon>Lachnospirales</taxon>
        <taxon>Lachnospiraceae</taxon>
        <taxon>Anaerocolumna</taxon>
    </lineage>
</organism>
<feature type="transmembrane region" description="Helical" evidence="1">
    <location>
        <begin position="271"/>
        <end position="291"/>
    </location>
</feature>
<feature type="transmembrane region" description="Helical" evidence="1">
    <location>
        <begin position="80"/>
        <end position="107"/>
    </location>
</feature>
<gene>
    <name evidence="2" type="ORF">SAMN04489757_12719</name>
</gene>
<dbReference type="RefSeq" id="WP_141398591.1">
    <property type="nucleotide sequence ID" value="NZ_BAABFM010000002.1"/>
</dbReference>
<reference evidence="2 3" key="1">
    <citation type="submission" date="2016-10" db="EMBL/GenBank/DDBJ databases">
        <authorList>
            <person name="de Groot N.N."/>
        </authorList>
    </citation>
    <scope>NUCLEOTIDE SEQUENCE [LARGE SCALE GENOMIC DNA]</scope>
    <source>
        <strain evidence="2 3">DSM 1283</strain>
    </source>
</reference>
<feature type="transmembrane region" description="Helical" evidence="1">
    <location>
        <begin position="312"/>
        <end position="329"/>
    </location>
</feature>
<keyword evidence="3" id="KW-1185">Reference proteome</keyword>
<keyword evidence="1" id="KW-0812">Transmembrane</keyword>
<dbReference type="EMBL" id="FOWD01000027">
    <property type="protein sequence ID" value="SFO44824.1"/>
    <property type="molecule type" value="Genomic_DNA"/>
</dbReference>
<proteinExistence type="predicted"/>
<keyword evidence="1" id="KW-0472">Membrane</keyword>